<keyword evidence="9 18" id="KW-1133">Transmembrane helix</keyword>
<evidence type="ECO:0000313" key="20">
    <source>
        <dbReference type="Proteomes" id="UP000605970"/>
    </source>
</evidence>
<feature type="transmembrane region" description="Helical" evidence="18">
    <location>
        <begin position="210"/>
        <end position="231"/>
    </location>
</feature>
<comment type="similarity">
    <text evidence="16">Belongs to the Mediator complex subunit 18 family.</text>
</comment>
<evidence type="ECO:0000256" key="9">
    <source>
        <dbReference type="ARBA" id="ARBA00022989"/>
    </source>
</evidence>
<dbReference type="InterPro" id="IPR002113">
    <property type="entry name" value="ADT_euk_type"/>
</dbReference>
<dbReference type="GO" id="GO:0005471">
    <property type="term" value="F:ATP:ADP antiporter activity"/>
    <property type="evidence" value="ECO:0007669"/>
    <property type="project" value="InterPro"/>
</dbReference>
<dbReference type="Proteomes" id="UP000605970">
    <property type="component" value="Unassembled WGS sequence"/>
</dbReference>
<evidence type="ECO:0000256" key="11">
    <source>
        <dbReference type="ARBA" id="ARBA00023136"/>
    </source>
</evidence>
<keyword evidence="16" id="KW-0010">Activator</keyword>
<evidence type="ECO:0000256" key="12">
    <source>
        <dbReference type="ARBA" id="ARBA00024143"/>
    </source>
</evidence>
<dbReference type="OrthoDB" id="270584at2759"/>
<evidence type="ECO:0000256" key="6">
    <source>
        <dbReference type="ARBA" id="ARBA00022692"/>
    </source>
</evidence>
<dbReference type="GO" id="GO:1990544">
    <property type="term" value="P:mitochondrial ATP transmembrane transport"/>
    <property type="evidence" value="ECO:0007669"/>
    <property type="project" value="InterPro"/>
</dbReference>
<protein>
    <recommendedName>
        <fullName evidence="16">Mediator of RNA polymerase II transcription subunit 18</fullName>
    </recommendedName>
    <alternativeName>
        <fullName evidence="16">Mediator complex subunit 18</fullName>
    </alternativeName>
</protein>
<gene>
    <name evidence="16" type="primary">MED18</name>
    <name evidence="19" type="ORF">Mgra_00001209</name>
</gene>
<evidence type="ECO:0000256" key="2">
    <source>
        <dbReference type="ARBA" id="ARBA00006375"/>
    </source>
</evidence>
<dbReference type="FunFam" id="1.50.40.10:FF:000002">
    <property type="entry name" value="Putative ADP/ATP translocase 2-like"/>
    <property type="match status" value="1"/>
</dbReference>
<evidence type="ECO:0000256" key="8">
    <source>
        <dbReference type="ARBA" id="ARBA00022792"/>
    </source>
</evidence>
<comment type="subunit">
    <text evidence="16">Component of the Mediator complex.</text>
</comment>
<keyword evidence="4 15" id="KW-0813">Transport</keyword>
<dbReference type="PRINTS" id="PR00926">
    <property type="entry name" value="MITOCARRIER"/>
</dbReference>
<dbReference type="InterPro" id="IPR002067">
    <property type="entry name" value="MCP"/>
</dbReference>
<dbReference type="GO" id="GO:1901029">
    <property type="term" value="P:negative regulation of mitochondrial outer membrane permeabilization involved in apoptotic signaling pathway"/>
    <property type="evidence" value="ECO:0007669"/>
    <property type="project" value="TreeGrafter"/>
</dbReference>
<reference evidence="19" key="1">
    <citation type="journal article" date="2020" name="Ecol. Evol.">
        <title>Genome structure and content of the rice root-knot nematode (Meloidogyne graminicola).</title>
        <authorList>
            <person name="Phan N.T."/>
            <person name="Danchin E.G.J."/>
            <person name="Klopp C."/>
            <person name="Perfus-Barbeoch L."/>
            <person name="Kozlowski D.K."/>
            <person name="Koutsovoulos G.D."/>
            <person name="Lopez-Roques C."/>
            <person name="Bouchez O."/>
            <person name="Zahm M."/>
            <person name="Besnard G."/>
            <person name="Bellafiore S."/>
        </authorList>
    </citation>
    <scope>NUCLEOTIDE SEQUENCE</scope>
    <source>
        <strain evidence="19">VN-18</strain>
    </source>
</reference>
<keyword evidence="16" id="KW-0805">Transcription regulation</keyword>
<evidence type="ECO:0000256" key="15">
    <source>
        <dbReference type="RuleBase" id="RU000488"/>
    </source>
</evidence>
<evidence type="ECO:0000256" key="10">
    <source>
        <dbReference type="ARBA" id="ARBA00023128"/>
    </source>
</evidence>
<dbReference type="GO" id="GO:0005743">
    <property type="term" value="C:mitochondrial inner membrane"/>
    <property type="evidence" value="ECO:0007669"/>
    <property type="project" value="UniProtKB-SubCell"/>
</dbReference>
<feature type="repeat" description="Solcar" evidence="14">
    <location>
        <begin position="6"/>
        <end position="98"/>
    </location>
</feature>
<name>A0A8T0A047_9BILA</name>
<feature type="region of interest" description="Disordered" evidence="17">
    <location>
        <begin position="299"/>
        <end position="327"/>
    </location>
</feature>
<evidence type="ECO:0000256" key="17">
    <source>
        <dbReference type="SAM" id="MobiDB-lite"/>
    </source>
</evidence>
<dbReference type="GO" id="GO:0006357">
    <property type="term" value="P:regulation of transcription by RNA polymerase II"/>
    <property type="evidence" value="ECO:0007669"/>
    <property type="project" value="InterPro"/>
</dbReference>
<keyword evidence="16" id="KW-0539">Nucleus</keyword>
<keyword evidence="6 14" id="KW-0812">Transmembrane</keyword>
<evidence type="ECO:0000256" key="18">
    <source>
        <dbReference type="SAM" id="Phobius"/>
    </source>
</evidence>
<evidence type="ECO:0000256" key="13">
    <source>
        <dbReference type="ARBA" id="ARBA00045250"/>
    </source>
</evidence>
<keyword evidence="8" id="KW-0999">Mitochondrion inner membrane</keyword>
<keyword evidence="16" id="KW-0804">Transcription</keyword>
<dbReference type="GO" id="GO:0016592">
    <property type="term" value="C:mediator complex"/>
    <property type="evidence" value="ECO:0007669"/>
    <property type="project" value="InterPro"/>
</dbReference>
<keyword evidence="11 14" id="KW-0472">Membrane</keyword>
<evidence type="ECO:0000256" key="7">
    <source>
        <dbReference type="ARBA" id="ARBA00022737"/>
    </source>
</evidence>
<dbReference type="AlphaFoldDB" id="A0A8T0A047"/>
<dbReference type="PANTHER" id="PTHR45635">
    <property type="entry name" value="ADP,ATP CARRIER PROTEIN 1-RELATED-RELATED"/>
    <property type="match status" value="1"/>
</dbReference>
<accession>A0A8T0A047</accession>
<evidence type="ECO:0000256" key="4">
    <source>
        <dbReference type="ARBA" id="ARBA00022448"/>
    </source>
</evidence>
<keyword evidence="20" id="KW-1185">Reference proteome</keyword>
<dbReference type="PANTHER" id="PTHR45635:SF14">
    <property type="entry name" value="ADP_ATP TRANSLOCASE"/>
    <property type="match status" value="1"/>
</dbReference>
<dbReference type="Pfam" id="PF00153">
    <property type="entry name" value="Mito_carr"/>
    <property type="match status" value="3"/>
</dbReference>
<dbReference type="GO" id="GO:0140021">
    <property type="term" value="P:mitochondrial ADP transmembrane transport"/>
    <property type="evidence" value="ECO:0007669"/>
    <property type="project" value="InterPro"/>
</dbReference>
<dbReference type="InterPro" id="IPR023395">
    <property type="entry name" value="MCP_dom_sf"/>
</dbReference>
<evidence type="ECO:0000256" key="3">
    <source>
        <dbReference type="ARBA" id="ARBA00011245"/>
    </source>
</evidence>
<comment type="subunit">
    <text evidence="3">Monomer.</text>
</comment>
<dbReference type="PROSITE" id="PS50920">
    <property type="entry name" value="SOLCAR"/>
    <property type="match status" value="3"/>
</dbReference>
<dbReference type="Gene3D" id="1.50.40.10">
    <property type="entry name" value="Mitochondrial carrier domain"/>
    <property type="match status" value="1"/>
</dbReference>
<evidence type="ECO:0000256" key="1">
    <source>
        <dbReference type="ARBA" id="ARBA00004448"/>
    </source>
</evidence>
<keyword evidence="5" id="KW-0050">Antiport</keyword>
<organism evidence="19 20">
    <name type="scientific">Meloidogyne graminicola</name>
    <dbReference type="NCBI Taxonomy" id="189291"/>
    <lineage>
        <taxon>Eukaryota</taxon>
        <taxon>Metazoa</taxon>
        <taxon>Ecdysozoa</taxon>
        <taxon>Nematoda</taxon>
        <taxon>Chromadorea</taxon>
        <taxon>Rhabditida</taxon>
        <taxon>Tylenchina</taxon>
        <taxon>Tylenchomorpha</taxon>
        <taxon>Tylenchoidea</taxon>
        <taxon>Meloidogynidae</taxon>
        <taxon>Meloidogyninae</taxon>
        <taxon>Meloidogyne</taxon>
    </lineage>
</organism>
<evidence type="ECO:0000256" key="5">
    <source>
        <dbReference type="ARBA" id="ARBA00022449"/>
    </source>
</evidence>
<evidence type="ECO:0000313" key="19">
    <source>
        <dbReference type="EMBL" id="KAF7639247.1"/>
    </source>
</evidence>
<dbReference type="Pfam" id="PF09637">
    <property type="entry name" value="Med18"/>
    <property type="match status" value="1"/>
</dbReference>
<keyword evidence="7" id="KW-0677">Repeat</keyword>
<dbReference type="GO" id="GO:0003712">
    <property type="term" value="F:transcription coregulator activity"/>
    <property type="evidence" value="ECO:0007669"/>
    <property type="project" value="InterPro"/>
</dbReference>
<keyword evidence="10" id="KW-0496">Mitochondrion</keyword>
<dbReference type="EMBL" id="JABEBT010000006">
    <property type="protein sequence ID" value="KAF7639247.1"/>
    <property type="molecule type" value="Genomic_DNA"/>
</dbReference>
<feature type="repeat" description="Solcar" evidence="14">
    <location>
        <begin position="208"/>
        <end position="295"/>
    </location>
</feature>
<comment type="subcellular location">
    <subcellularLocation>
        <location evidence="1">Mitochondrion inner membrane</location>
        <topology evidence="1">Multi-pass membrane protein</topology>
    </subcellularLocation>
    <subcellularLocation>
        <location evidence="16">Nucleus</location>
    </subcellularLocation>
</comment>
<proteinExistence type="inferred from homology"/>
<dbReference type="PRINTS" id="PR00927">
    <property type="entry name" value="ADPTRNSLCASE"/>
</dbReference>
<feature type="repeat" description="Solcar" evidence="14">
    <location>
        <begin position="111"/>
        <end position="200"/>
    </location>
</feature>
<comment type="catalytic activity">
    <reaction evidence="12">
        <text>ADP(in) + ATP(out) = ADP(out) + ATP(in)</text>
        <dbReference type="Rhea" id="RHEA:34999"/>
        <dbReference type="ChEBI" id="CHEBI:30616"/>
        <dbReference type="ChEBI" id="CHEBI:456216"/>
    </reaction>
    <physiologicalReaction direction="left-to-right" evidence="12">
        <dbReference type="Rhea" id="RHEA:35000"/>
    </physiologicalReaction>
</comment>
<comment type="caution">
    <text evidence="19">The sequence shown here is derived from an EMBL/GenBank/DDBJ whole genome shotgun (WGS) entry which is preliminary data.</text>
</comment>
<feature type="transmembrane region" description="Helical" evidence="18">
    <location>
        <begin position="171"/>
        <end position="190"/>
    </location>
</feature>
<comment type="function">
    <text evidence="13">ADP:ATP antiporter that mediates import of ADP into the mitochondrial matrix for ATP synthesis, and export of ATP out to fuel the cell. Cycles between the cytoplasmic-open state (c-state) and the matrix-open state (m-state): operates by the alternating access mechanism with a single substrate-binding site intermittently exposed to either the cytosolic (c-state) or matrix (m-state) side of the inner mitochondrial membrane.</text>
</comment>
<sequence length="535" mass="60541">MALTPKNSLLTWLLEELQLRSLRLLWRLLNVSNCCCRVQDASAHIAVDKRYKGIIDVLVRVPKEQGVAAFWRGNLANVIRYFPTQALNFAFKDTYKRIFMEGVDKNKQFGKFFLMNLASGGAAGATSLAFVYPLDFARTRLAADVGKTGAREFNGLADCLIKIFKSDGPIGLYRGFFVSVQGIIIYRAAYFGCFDTAKMYFAKDGQKLNFFMSWAIAQVVTVSSGILSYPWDTVRRRMMMQSGRKDILYKNTLDCAVKIIKNEGFKAMFKGALSNVFRGTGGALVLAFYEEIQKSIQQQQQQLPQNSNNIFSSSSSSNTKENVSNLTKSSLSSSQHNLFTTKLPSNQYQSTECILYGSISNNDKGQFIERLKGLCDPGGPIPFFEHNMVFKLKTSTDSSVQVQMRRRFKTDNLHWHCRYIASPETAVKDVIVRKVIDSLIYSNDMMLFVKSLGLRMEYEYIANGFLFTKKDIRVMCSDTIGNYNKLKQFGESFLVEASILVPDGNPYEGSMKMLKEFADQLLPICKLGYLDYINK</sequence>
<comment type="function">
    <text evidence="16">Component of the Mediator complex, a coactivator involved in the regulated transcription of nearly all RNA polymerase II-dependent genes. Mediator functions as a bridge to convey information from gene-specific regulatory proteins to the basal RNA polymerase II transcription machinery. Mediator is recruited to promoters by direct interactions with regulatory proteins and serves as a scaffold for the assembly of a functional preinitiation complex with RNA polymerase II and the general transcription factors.</text>
</comment>
<comment type="similarity">
    <text evidence="2 15">Belongs to the mitochondrial carrier (TC 2.A.29) family.</text>
</comment>
<evidence type="ECO:0000256" key="16">
    <source>
        <dbReference type="RuleBase" id="RU364150"/>
    </source>
</evidence>
<dbReference type="Gene3D" id="2.40.320.10">
    <property type="entry name" value="Hypothetical Protein Pfu-838710-001"/>
    <property type="match status" value="1"/>
</dbReference>
<dbReference type="InterPro" id="IPR018108">
    <property type="entry name" value="MCP_transmembrane"/>
</dbReference>
<evidence type="ECO:0000256" key="14">
    <source>
        <dbReference type="PROSITE-ProRule" id="PRU00282"/>
    </source>
</evidence>
<dbReference type="SUPFAM" id="SSF103506">
    <property type="entry name" value="Mitochondrial carrier"/>
    <property type="match status" value="1"/>
</dbReference>
<dbReference type="InterPro" id="IPR019095">
    <property type="entry name" value="Mediator_Med18"/>
</dbReference>